<organism evidence="2 3">
    <name type="scientific">Amycolatopsis taiwanensis</name>
    <dbReference type="NCBI Taxonomy" id="342230"/>
    <lineage>
        <taxon>Bacteria</taxon>
        <taxon>Bacillati</taxon>
        <taxon>Actinomycetota</taxon>
        <taxon>Actinomycetes</taxon>
        <taxon>Pseudonocardiales</taxon>
        <taxon>Pseudonocardiaceae</taxon>
        <taxon>Amycolatopsis</taxon>
    </lineage>
</organism>
<dbReference type="SUPFAM" id="SSF54909">
    <property type="entry name" value="Dimeric alpha+beta barrel"/>
    <property type="match status" value="1"/>
</dbReference>
<dbReference type="EMBL" id="BSTI01000004">
    <property type="protein sequence ID" value="GLY65304.1"/>
    <property type="molecule type" value="Genomic_DNA"/>
</dbReference>
<name>A0A9W6VFW5_9PSEU</name>
<protein>
    <recommendedName>
        <fullName evidence="1">ABM domain-containing protein</fullName>
    </recommendedName>
</protein>
<evidence type="ECO:0000259" key="1">
    <source>
        <dbReference type="PROSITE" id="PS51725"/>
    </source>
</evidence>
<gene>
    <name evidence="2" type="ORF">Atai01_19230</name>
</gene>
<dbReference type="InterPro" id="IPR011008">
    <property type="entry name" value="Dimeric_a/b-barrel"/>
</dbReference>
<evidence type="ECO:0000313" key="3">
    <source>
        <dbReference type="Proteomes" id="UP001165136"/>
    </source>
</evidence>
<comment type="caution">
    <text evidence="2">The sequence shown here is derived from an EMBL/GenBank/DDBJ whole genome shotgun (WGS) entry which is preliminary data.</text>
</comment>
<dbReference type="Proteomes" id="UP001165136">
    <property type="component" value="Unassembled WGS sequence"/>
</dbReference>
<feature type="domain" description="ABM" evidence="1">
    <location>
        <begin position="2"/>
        <end position="92"/>
    </location>
</feature>
<dbReference type="PROSITE" id="PS51725">
    <property type="entry name" value="ABM"/>
    <property type="match status" value="1"/>
</dbReference>
<dbReference type="Pfam" id="PF03992">
    <property type="entry name" value="ABM"/>
    <property type="match status" value="1"/>
</dbReference>
<dbReference type="AlphaFoldDB" id="A0A9W6VFW5"/>
<dbReference type="InterPro" id="IPR007138">
    <property type="entry name" value="ABM_dom"/>
</dbReference>
<evidence type="ECO:0000313" key="2">
    <source>
        <dbReference type="EMBL" id="GLY65304.1"/>
    </source>
</evidence>
<proteinExistence type="predicted"/>
<accession>A0A9W6VFW5</accession>
<sequence length="105" mass="12172">MVVEYIRYTVPIERAAEFEQAYQTASRVLDTDPHCLSYEIARGVEEPQNWVVRIEWDSVTGHEQGFRTSPGFAEFFAAVRPFFDEIQEMKHYDVRQAAPERSANG</sequence>
<keyword evidence="3" id="KW-1185">Reference proteome</keyword>
<dbReference type="RefSeq" id="WP_285486557.1">
    <property type="nucleotide sequence ID" value="NZ_BSTI01000004.1"/>
</dbReference>
<reference evidence="2" key="1">
    <citation type="submission" date="2023-03" db="EMBL/GenBank/DDBJ databases">
        <title>Amycolatopsis taiwanensis NBRC 103393.</title>
        <authorList>
            <person name="Ichikawa N."/>
            <person name="Sato H."/>
            <person name="Tonouchi N."/>
        </authorList>
    </citation>
    <scope>NUCLEOTIDE SEQUENCE</scope>
    <source>
        <strain evidence="2">NBRC 103393</strain>
    </source>
</reference>
<dbReference type="Gene3D" id="3.30.70.100">
    <property type="match status" value="1"/>
</dbReference>